<dbReference type="Pfam" id="PF13377">
    <property type="entry name" value="Peripla_BP_3"/>
    <property type="match status" value="1"/>
</dbReference>
<dbReference type="InterPro" id="IPR010982">
    <property type="entry name" value="Lambda_DNA-bd_dom_sf"/>
</dbReference>
<dbReference type="InterPro" id="IPR000843">
    <property type="entry name" value="HTH_LacI"/>
</dbReference>
<evidence type="ECO:0000256" key="1">
    <source>
        <dbReference type="ARBA" id="ARBA00023015"/>
    </source>
</evidence>
<organism evidence="5 6">
    <name type="scientific">Pseudovibrio ascidiaceicola</name>
    <dbReference type="NCBI Taxonomy" id="285279"/>
    <lineage>
        <taxon>Bacteria</taxon>
        <taxon>Pseudomonadati</taxon>
        <taxon>Pseudomonadota</taxon>
        <taxon>Alphaproteobacteria</taxon>
        <taxon>Hyphomicrobiales</taxon>
        <taxon>Stappiaceae</taxon>
        <taxon>Pseudovibrio</taxon>
    </lineage>
</organism>
<proteinExistence type="predicted"/>
<dbReference type="InterPro" id="IPR028082">
    <property type="entry name" value="Peripla_BP_I"/>
</dbReference>
<protein>
    <submittedName>
        <fullName evidence="5">Transcriptional regulator, LacI family</fullName>
    </submittedName>
</protein>
<dbReference type="SMART" id="SM00354">
    <property type="entry name" value="HTH_LACI"/>
    <property type="match status" value="1"/>
</dbReference>
<evidence type="ECO:0000256" key="3">
    <source>
        <dbReference type="ARBA" id="ARBA00023163"/>
    </source>
</evidence>
<dbReference type="SUPFAM" id="SSF53822">
    <property type="entry name" value="Periplasmic binding protein-like I"/>
    <property type="match status" value="1"/>
</dbReference>
<dbReference type="CDD" id="cd01392">
    <property type="entry name" value="HTH_LacI"/>
    <property type="match status" value="1"/>
</dbReference>
<name>A0A1I4AXD9_9HYPH</name>
<evidence type="ECO:0000313" key="5">
    <source>
        <dbReference type="EMBL" id="SFK61218.1"/>
    </source>
</evidence>
<dbReference type="CDD" id="cd06267">
    <property type="entry name" value="PBP1_LacI_sugar_binding-like"/>
    <property type="match status" value="1"/>
</dbReference>
<evidence type="ECO:0000313" key="6">
    <source>
        <dbReference type="Proteomes" id="UP000199598"/>
    </source>
</evidence>
<dbReference type="Gene3D" id="3.40.50.2300">
    <property type="match status" value="2"/>
</dbReference>
<dbReference type="Pfam" id="PF00356">
    <property type="entry name" value="LacI"/>
    <property type="match status" value="1"/>
</dbReference>
<keyword evidence="6" id="KW-1185">Reference proteome</keyword>
<keyword evidence="2" id="KW-0238">DNA-binding</keyword>
<dbReference type="PROSITE" id="PS50932">
    <property type="entry name" value="HTH_LACI_2"/>
    <property type="match status" value="1"/>
</dbReference>
<comment type="caution">
    <text evidence="5">The sequence shown here is derived from an EMBL/GenBank/DDBJ whole genome shotgun (WGS) entry which is preliminary data.</text>
</comment>
<dbReference type="PANTHER" id="PTHR30146">
    <property type="entry name" value="LACI-RELATED TRANSCRIPTIONAL REPRESSOR"/>
    <property type="match status" value="1"/>
</dbReference>
<accession>A0A1I4AXD9</accession>
<dbReference type="InterPro" id="IPR046335">
    <property type="entry name" value="LacI/GalR-like_sensor"/>
</dbReference>
<dbReference type="Gene3D" id="1.10.260.40">
    <property type="entry name" value="lambda repressor-like DNA-binding domains"/>
    <property type="match status" value="1"/>
</dbReference>
<dbReference type="EMBL" id="FOSK01000007">
    <property type="protein sequence ID" value="SFK61218.1"/>
    <property type="molecule type" value="Genomic_DNA"/>
</dbReference>
<gene>
    <name evidence="5" type="ORF">SAMN04488518_1072</name>
</gene>
<evidence type="ECO:0000259" key="4">
    <source>
        <dbReference type="PROSITE" id="PS50932"/>
    </source>
</evidence>
<keyword evidence="1" id="KW-0805">Transcription regulation</keyword>
<sequence length="355" mass="38782">MNGGSRVTTGIKQIAKLANVSISTVSHVLNASAPIGSEVQERVLGIARETGYLAKRRRKASISLLSTVLLVGTKKAFPKSDRNFVAWTMLNAFRKECQSRGIRLIPQIEEENEINPDNIVEAVAKHRPQGIAVMQDDRQCLIDMLYNLPSASVILSGQDQSMRVDTVAPSNRFGAKLATDHLLDLGHKKIALLTWGNRRVAKQRTEGFLDAFRQAGLDVPVSDIIDVGDYQQDVVETNFSKWLSKHNGPSPYSAFFCSADNVALGAMKALQNHGYSVPNDVSVMGFDNALFGELSSPSLSTIHVPMEEIGHVALNLLEEALTLPDGERSARRVELGCRLILRNSTGSPNTSFSKS</sequence>
<dbReference type="SUPFAM" id="SSF47413">
    <property type="entry name" value="lambda repressor-like DNA-binding domains"/>
    <property type="match status" value="1"/>
</dbReference>
<reference evidence="5 6" key="1">
    <citation type="submission" date="2016-10" db="EMBL/GenBank/DDBJ databases">
        <authorList>
            <person name="Varghese N."/>
            <person name="Submissions S."/>
        </authorList>
    </citation>
    <scope>NUCLEOTIDE SEQUENCE [LARGE SCALE GENOMIC DNA]</scope>
    <source>
        <strain evidence="5 6">DSM 16392</strain>
    </source>
</reference>
<dbReference type="Proteomes" id="UP000199598">
    <property type="component" value="Unassembled WGS sequence"/>
</dbReference>
<feature type="domain" description="HTH lacI-type" evidence="4">
    <location>
        <begin position="9"/>
        <end position="63"/>
    </location>
</feature>
<evidence type="ECO:0000256" key="2">
    <source>
        <dbReference type="ARBA" id="ARBA00023125"/>
    </source>
</evidence>
<dbReference type="PANTHER" id="PTHR30146:SF109">
    <property type="entry name" value="HTH-TYPE TRANSCRIPTIONAL REGULATOR GALS"/>
    <property type="match status" value="1"/>
</dbReference>
<keyword evidence="3" id="KW-0804">Transcription</keyword>